<organism evidence="2 3">
    <name type="scientific">Pseudoduganella lurida</name>
    <dbReference type="NCBI Taxonomy" id="1036180"/>
    <lineage>
        <taxon>Bacteria</taxon>
        <taxon>Pseudomonadati</taxon>
        <taxon>Pseudomonadota</taxon>
        <taxon>Betaproteobacteria</taxon>
        <taxon>Burkholderiales</taxon>
        <taxon>Oxalobacteraceae</taxon>
        <taxon>Telluria group</taxon>
        <taxon>Pseudoduganella</taxon>
    </lineage>
</organism>
<comment type="caution">
    <text evidence="2">The sequence shown here is derived from an EMBL/GenBank/DDBJ whole genome shotgun (WGS) entry which is preliminary data.</text>
</comment>
<evidence type="ECO:0000313" key="2">
    <source>
        <dbReference type="EMBL" id="TWI70042.1"/>
    </source>
</evidence>
<name>A0A562RLZ2_9BURK</name>
<dbReference type="Proteomes" id="UP000318431">
    <property type="component" value="Unassembled WGS sequence"/>
</dbReference>
<feature type="transmembrane region" description="Helical" evidence="1">
    <location>
        <begin position="87"/>
        <end position="105"/>
    </location>
</feature>
<dbReference type="OrthoDB" id="8758635at2"/>
<feature type="transmembrane region" description="Helical" evidence="1">
    <location>
        <begin position="53"/>
        <end position="75"/>
    </location>
</feature>
<reference evidence="2 3" key="1">
    <citation type="journal article" date="2015" name="Stand. Genomic Sci.">
        <title>Genomic Encyclopedia of Bacterial and Archaeal Type Strains, Phase III: the genomes of soil and plant-associated and newly described type strains.</title>
        <authorList>
            <person name="Whitman W.B."/>
            <person name="Woyke T."/>
            <person name="Klenk H.P."/>
            <person name="Zhou Y."/>
            <person name="Lilburn T.G."/>
            <person name="Beck B.J."/>
            <person name="De Vos P."/>
            <person name="Vandamme P."/>
            <person name="Eisen J.A."/>
            <person name="Garrity G."/>
            <person name="Hugenholtz P."/>
            <person name="Kyrpides N.C."/>
        </authorList>
    </citation>
    <scope>NUCLEOTIDE SEQUENCE [LARGE SCALE GENOMIC DNA]</scope>
    <source>
        <strain evidence="2 3">CGMCC 1.10822</strain>
    </source>
</reference>
<dbReference type="EMBL" id="VLLB01000001">
    <property type="protein sequence ID" value="TWI70042.1"/>
    <property type="molecule type" value="Genomic_DNA"/>
</dbReference>
<dbReference type="AlphaFoldDB" id="A0A562RLZ2"/>
<proteinExistence type="predicted"/>
<dbReference type="RefSeq" id="WP_145647741.1">
    <property type="nucleotide sequence ID" value="NZ_VLLB01000001.1"/>
</dbReference>
<evidence type="ECO:0000256" key="1">
    <source>
        <dbReference type="SAM" id="Phobius"/>
    </source>
</evidence>
<keyword evidence="1" id="KW-0472">Membrane</keyword>
<gene>
    <name evidence="2" type="ORF">IP91_01120</name>
</gene>
<protein>
    <submittedName>
        <fullName evidence="2">Uncharacterized protein</fullName>
    </submittedName>
</protein>
<sequence length="106" mass="11393">MNRTGLANAFGFFMLIGGVPCVLAIAVFFRIGAAHESGISSGGNALGLMMMSLWAYGIALASCVAGLLYFGYAALKYRMFPTSWHRLVICWSICLVIGPVLYLFAT</sequence>
<keyword evidence="3" id="KW-1185">Reference proteome</keyword>
<accession>A0A562RLZ2</accession>
<evidence type="ECO:0000313" key="3">
    <source>
        <dbReference type="Proteomes" id="UP000318431"/>
    </source>
</evidence>
<keyword evidence="1" id="KW-1133">Transmembrane helix</keyword>
<keyword evidence="1" id="KW-0812">Transmembrane</keyword>
<feature type="transmembrane region" description="Helical" evidence="1">
    <location>
        <begin position="12"/>
        <end position="33"/>
    </location>
</feature>